<feature type="domain" description="Transcription regulator TrmB N-terminal" evidence="1">
    <location>
        <begin position="12"/>
        <end position="79"/>
    </location>
</feature>
<dbReference type="InterPro" id="IPR036390">
    <property type="entry name" value="WH_DNA-bd_sf"/>
</dbReference>
<dbReference type="Gene3D" id="1.10.10.10">
    <property type="entry name" value="Winged helix-like DNA-binding domain superfamily/Winged helix DNA-binding domain"/>
    <property type="match status" value="1"/>
</dbReference>
<name>A0AAP2REP4_9EURY</name>
<dbReference type="PANTHER" id="PTHR34293">
    <property type="entry name" value="HTH-TYPE TRANSCRIPTIONAL REGULATOR TRMBL2"/>
    <property type="match status" value="1"/>
</dbReference>
<dbReference type="RefSeq" id="WP_230741517.1">
    <property type="nucleotide sequence ID" value="NZ_PGCK01000004.1"/>
</dbReference>
<sequence length="267" mass="30552">MNNLSTSLIESLKTLGLTEYEAKVYSALVLFDRTEVKQVYEYLDAPKPSVYQSLKTLMDKGLVQVVNVKPAIYRATPPKIALKHMMEIHKNAEETALEELEELERMSVQTETPDVLWTLYGDESIEHSIEELFTKANMSVKAILPDTHLHYLELLRDKDIPADVIVFREDMTIPEKYGLKHAKVYNAVDIDLTDLAPFAKYISNLPIPMENYKKFLMILIDSEEFIYIPPMPATVRSGITSRNPFIIGLISLVFQALLDRTPIIYPK</sequence>
<dbReference type="InterPro" id="IPR036388">
    <property type="entry name" value="WH-like_DNA-bd_sf"/>
</dbReference>
<proteinExistence type="predicted"/>
<dbReference type="SUPFAM" id="SSF46785">
    <property type="entry name" value="Winged helix' DNA-binding domain"/>
    <property type="match status" value="1"/>
</dbReference>
<gene>
    <name evidence="2" type="ORF">CUJ83_06685</name>
</gene>
<dbReference type="InterPro" id="IPR002831">
    <property type="entry name" value="Tscrpt_reg_TrmB_N"/>
</dbReference>
<comment type="caution">
    <text evidence="2">The sequence shown here is derived from an EMBL/GenBank/DDBJ whole genome shotgun (WGS) entry which is preliminary data.</text>
</comment>
<dbReference type="Pfam" id="PF01978">
    <property type="entry name" value="TrmB"/>
    <property type="match status" value="1"/>
</dbReference>
<evidence type="ECO:0000313" key="2">
    <source>
        <dbReference type="EMBL" id="MCD1294685.1"/>
    </source>
</evidence>
<dbReference type="Proteomes" id="UP001320159">
    <property type="component" value="Unassembled WGS sequence"/>
</dbReference>
<accession>A0AAP2REP4</accession>
<evidence type="ECO:0000313" key="3">
    <source>
        <dbReference type="Proteomes" id="UP001320159"/>
    </source>
</evidence>
<reference evidence="2 3" key="1">
    <citation type="submission" date="2017-11" db="EMBL/GenBank/DDBJ databases">
        <title>Isolation and Characterization of Family Methanocellaceae Species from Potential Methane Hydrate Area Offshore Southwestern Taiwan.</title>
        <authorList>
            <person name="Zhang W.-L."/>
            <person name="Chen W.-C."/>
            <person name="Lai M.-C."/>
            <person name="Chen S.-C."/>
        </authorList>
    </citation>
    <scope>NUCLEOTIDE SEQUENCE [LARGE SCALE GENOMIC DNA]</scope>
    <source>
        <strain evidence="2 3">CWC-04</strain>
    </source>
</reference>
<protein>
    <submittedName>
        <fullName evidence="2">TrmB family transcriptional regulator</fullName>
    </submittedName>
</protein>
<keyword evidence="3" id="KW-1185">Reference proteome</keyword>
<dbReference type="EMBL" id="PGCK01000004">
    <property type="protein sequence ID" value="MCD1294685.1"/>
    <property type="molecule type" value="Genomic_DNA"/>
</dbReference>
<dbReference type="PANTHER" id="PTHR34293:SF1">
    <property type="entry name" value="HTH-TYPE TRANSCRIPTIONAL REGULATOR TRMBL2"/>
    <property type="match status" value="1"/>
</dbReference>
<dbReference type="InterPro" id="IPR051797">
    <property type="entry name" value="TrmB-like"/>
</dbReference>
<dbReference type="AlphaFoldDB" id="A0AAP2REP4"/>
<evidence type="ECO:0000259" key="1">
    <source>
        <dbReference type="Pfam" id="PF01978"/>
    </source>
</evidence>
<organism evidence="2 3">
    <name type="scientific">Methanooceanicella nereidis</name>
    <dbReference type="NCBI Taxonomy" id="2052831"/>
    <lineage>
        <taxon>Archaea</taxon>
        <taxon>Methanobacteriati</taxon>
        <taxon>Methanobacteriota</taxon>
        <taxon>Stenosarchaea group</taxon>
        <taxon>Methanomicrobia</taxon>
        <taxon>Methanocellales</taxon>
        <taxon>Methanocellaceae</taxon>
        <taxon>Methanooceanicella</taxon>
    </lineage>
</organism>